<evidence type="ECO:0000313" key="8">
    <source>
        <dbReference type="EMBL" id="KAK1176371.1"/>
    </source>
</evidence>
<dbReference type="GO" id="GO:0005764">
    <property type="term" value="C:lysosome"/>
    <property type="evidence" value="ECO:0007669"/>
    <property type="project" value="InterPro"/>
</dbReference>
<comment type="caution">
    <text evidence="8">The sequence shown here is derived from an EMBL/GenBank/DDBJ whole genome shotgun (WGS) entry which is preliminary data.</text>
</comment>
<dbReference type="GO" id="GO:0006898">
    <property type="term" value="P:receptor-mediated endocytosis"/>
    <property type="evidence" value="ECO:0007669"/>
    <property type="project" value="TreeGrafter"/>
</dbReference>
<organism evidence="8 9">
    <name type="scientific">Acipenser oxyrinchus oxyrinchus</name>
    <dbReference type="NCBI Taxonomy" id="40147"/>
    <lineage>
        <taxon>Eukaryota</taxon>
        <taxon>Metazoa</taxon>
        <taxon>Chordata</taxon>
        <taxon>Craniata</taxon>
        <taxon>Vertebrata</taxon>
        <taxon>Euteleostomi</taxon>
        <taxon>Actinopterygii</taxon>
        <taxon>Chondrostei</taxon>
        <taxon>Acipenseriformes</taxon>
        <taxon>Acipenseridae</taxon>
        <taxon>Acipenser</taxon>
    </lineage>
</organism>
<dbReference type="GO" id="GO:0006622">
    <property type="term" value="P:protein targeting to lysosome"/>
    <property type="evidence" value="ECO:0007669"/>
    <property type="project" value="TreeGrafter"/>
</dbReference>
<gene>
    <name evidence="8" type="primary">SCARB2</name>
    <name evidence="8" type="ORF">AOXY_G1241</name>
</gene>
<evidence type="ECO:0000256" key="5">
    <source>
        <dbReference type="ARBA" id="ARBA00023136"/>
    </source>
</evidence>
<evidence type="ECO:0000256" key="2">
    <source>
        <dbReference type="ARBA" id="ARBA00010532"/>
    </source>
</evidence>
<reference evidence="8" key="1">
    <citation type="submission" date="2022-02" db="EMBL/GenBank/DDBJ databases">
        <title>Atlantic sturgeon de novo genome assembly.</title>
        <authorList>
            <person name="Stock M."/>
            <person name="Klopp C."/>
            <person name="Guiguen Y."/>
            <person name="Cabau C."/>
            <person name="Parinello H."/>
            <person name="Santidrian Yebra-Pimentel E."/>
            <person name="Kuhl H."/>
            <person name="Dirks R.P."/>
            <person name="Guessner J."/>
            <person name="Wuertz S."/>
            <person name="Du K."/>
            <person name="Schartl M."/>
        </authorList>
    </citation>
    <scope>NUCLEOTIDE SEQUENCE</scope>
    <source>
        <strain evidence="8">STURGEONOMICS-FGT-2020</strain>
        <tissue evidence="8">Whole blood</tissue>
    </source>
</reference>
<sequence length="508" mass="56888">MTTKSRVIYSTGIIIAQLLIITGIALVVTQVFQTVLHNLVKKQIVLKEGADVFKSWQNPSPPVYMQYYFFNMTNAEAVMQGRKPTVEEIGPYTYREYRPRENVTFLENGTKVSALSPKTFVFCRDMSSGDPEVDLITTVNIPAVAVMEQVRSSIILSSIISFGMQSIGVEMFMIRTVNELLWGFKDPLLTRLRAFKPEVEEYFGLMYKKNGTSDDEFVFHTGMQDYKDFGKIVSWNGESKMKWWSSNESNMINGSDGSSFHPLIGKNESLYIFSPDLCRSIYLTFEKDVGIKGIPAYRFSPPPEVLASPEMNPANAGFCVPAGTCMGTGVLKVSVCRKGAPVVVSFPHFYQADQKYVDAIEGLSPNKDDHETYLDINPLTGFPMRACKRAQINILVDRVVGFPITKYLNQTVFPVMFINESFVIDDASAKRVRTLLLISTIVTNFPLIIVGLGALLLGVLIILLCRSRMQKKPTAKEDTAYTQVSDKPEESCENNSCANIQLKTYTST</sequence>
<dbReference type="GO" id="GO:0005044">
    <property type="term" value="F:scavenger receptor activity"/>
    <property type="evidence" value="ECO:0007669"/>
    <property type="project" value="InterPro"/>
</dbReference>
<dbReference type="Proteomes" id="UP001230051">
    <property type="component" value="Unassembled WGS sequence"/>
</dbReference>
<dbReference type="GO" id="GO:0016020">
    <property type="term" value="C:membrane"/>
    <property type="evidence" value="ECO:0007669"/>
    <property type="project" value="UniProtKB-SubCell"/>
</dbReference>
<protein>
    <submittedName>
        <fullName evidence="8">Lysosome membrane protein 2-like</fullName>
    </submittedName>
</protein>
<dbReference type="PRINTS" id="PR01611">
    <property type="entry name" value="LIMPII"/>
</dbReference>
<comment type="similarity">
    <text evidence="2">Belongs to the CD36 family.</text>
</comment>
<name>A0AAD8GKV5_ACIOX</name>
<evidence type="ECO:0000256" key="6">
    <source>
        <dbReference type="ARBA" id="ARBA00023180"/>
    </source>
</evidence>
<evidence type="ECO:0000256" key="1">
    <source>
        <dbReference type="ARBA" id="ARBA00004370"/>
    </source>
</evidence>
<accession>A0AAD8GKV5</accession>
<dbReference type="PANTHER" id="PTHR11923:SF94">
    <property type="entry name" value="LYSOSOME MEMBRANE PROTEIN 2"/>
    <property type="match status" value="1"/>
</dbReference>
<keyword evidence="9" id="KW-1185">Reference proteome</keyword>
<keyword evidence="6" id="KW-0325">Glycoprotein</keyword>
<dbReference type="PANTHER" id="PTHR11923">
    <property type="entry name" value="SCAVENGER RECEPTOR CLASS B TYPE-1 SR-B1"/>
    <property type="match status" value="1"/>
</dbReference>
<keyword evidence="5 7" id="KW-0472">Membrane</keyword>
<dbReference type="PRINTS" id="PR01609">
    <property type="entry name" value="CD36FAMILY"/>
</dbReference>
<dbReference type="EMBL" id="JAGXEW010000001">
    <property type="protein sequence ID" value="KAK1176371.1"/>
    <property type="molecule type" value="Genomic_DNA"/>
</dbReference>
<evidence type="ECO:0000256" key="4">
    <source>
        <dbReference type="ARBA" id="ARBA00022989"/>
    </source>
</evidence>
<proteinExistence type="inferred from homology"/>
<feature type="transmembrane region" description="Helical" evidence="7">
    <location>
        <begin position="7"/>
        <end position="32"/>
    </location>
</feature>
<dbReference type="Pfam" id="PF01130">
    <property type="entry name" value="CD36"/>
    <property type="match status" value="1"/>
</dbReference>
<dbReference type="InterPro" id="IPR002159">
    <property type="entry name" value="CD36_fam"/>
</dbReference>
<evidence type="ECO:0000256" key="3">
    <source>
        <dbReference type="ARBA" id="ARBA00022692"/>
    </source>
</evidence>
<evidence type="ECO:0000256" key="7">
    <source>
        <dbReference type="SAM" id="Phobius"/>
    </source>
</evidence>
<keyword evidence="3 7" id="KW-0812">Transmembrane</keyword>
<evidence type="ECO:0000313" key="9">
    <source>
        <dbReference type="Proteomes" id="UP001230051"/>
    </source>
</evidence>
<keyword evidence="4 7" id="KW-1133">Transmembrane helix</keyword>
<feature type="transmembrane region" description="Helical" evidence="7">
    <location>
        <begin position="445"/>
        <end position="465"/>
    </location>
</feature>
<comment type="subcellular location">
    <subcellularLocation>
        <location evidence="1">Membrane</location>
    </subcellularLocation>
</comment>
<dbReference type="AlphaFoldDB" id="A0AAD8GKV5"/>
<dbReference type="InterPro" id="IPR005429">
    <property type="entry name" value="LimpII"/>
</dbReference>